<name>A0ABN7VGI8_GIGMA</name>
<reference evidence="2 3" key="1">
    <citation type="submission" date="2021-06" db="EMBL/GenBank/DDBJ databases">
        <authorList>
            <person name="Kallberg Y."/>
            <person name="Tangrot J."/>
            <person name="Rosling A."/>
        </authorList>
    </citation>
    <scope>NUCLEOTIDE SEQUENCE [LARGE SCALE GENOMIC DNA]</scope>
    <source>
        <strain evidence="2 3">120-4 pot B 10/14</strain>
    </source>
</reference>
<keyword evidence="3" id="KW-1185">Reference proteome</keyword>
<comment type="caution">
    <text evidence="2">The sequence shown here is derived from an EMBL/GenBank/DDBJ whole genome shotgun (WGS) entry which is preliminary data.</text>
</comment>
<organism evidence="2 3">
    <name type="scientific">Gigaspora margarita</name>
    <dbReference type="NCBI Taxonomy" id="4874"/>
    <lineage>
        <taxon>Eukaryota</taxon>
        <taxon>Fungi</taxon>
        <taxon>Fungi incertae sedis</taxon>
        <taxon>Mucoromycota</taxon>
        <taxon>Glomeromycotina</taxon>
        <taxon>Glomeromycetes</taxon>
        <taxon>Diversisporales</taxon>
        <taxon>Gigasporaceae</taxon>
        <taxon>Gigaspora</taxon>
    </lineage>
</organism>
<evidence type="ECO:0000313" key="2">
    <source>
        <dbReference type="EMBL" id="CAG8768129.1"/>
    </source>
</evidence>
<feature type="compositionally biased region" description="Basic and acidic residues" evidence="1">
    <location>
        <begin position="256"/>
        <end position="266"/>
    </location>
</feature>
<evidence type="ECO:0000313" key="3">
    <source>
        <dbReference type="Proteomes" id="UP000789901"/>
    </source>
</evidence>
<sequence length="428" mass="49657">MEMFASASPNLNPSLINKDQLKKTVTIPLTVAMKIFTKTLENRCIEVFKDKKIFHNAKSASDRYNFLVHSDIKYSQGIWGITGHWIIGKNKEWRNELDEMRQKEIQENALNILQNKPARKKQNRWMQQGPLENKQSILTKKKGKQEAEHVEIKQQKNQEKKISWADDAEITFQDAEPQQTLNFDPSIVFENQGFDEMSKQGEGENLSGRTSYIDNEREIGDKQPDDFIGNLNIGNVESKESRNNDKEMEKTDEEENMKTSDMRSVEISDDDKEDIRTSDIETSDENIRTLDAGLIPQKTSRMSPVQFQDAYHECRPEEKSHLQDVADAKAVAKFLLKYSKVIYNALLAEHESRQFLYEMDKKSRASECPTGREKKRGQKKRKYEKKLWKHSVLLKDEGLAVRRNNVKKLRKVVVSWGAVVCDVEKLLL</sequence>
<feature type="compositionally biased region" description="Basic and acidic residues" evidence="1">
    <location>
        <begin position="237"/>
        <end position="249"/>
    </location>
</feature>
<proteinExistence type="predicted"/>
<gene>
    <name evidence="2" type="ORF">GMARGA_LOCUS18222</name>
</gene>
<evidence type="ECO:0000256" key="1">
    <source>
        <dbReference type="SAM" id="MobiDB-lite"/>
    </source>
</evidence>
<accession>A0ABN7VGI8</accession>
<feature type="region of interest" description="Disordered" evidence="1">
    <location>
        <begin position="231"/>
        <end position="281"/>
    </location>
</feature>
<dbReference type="Proteomes" id="UP000789901">
    <property type="component" value="Unassembled WGS sequence"/>
</dbReference>
<dbReference type="EMBL" id="CAJVQB010014397">
    <property type="protein sequence ID" value="CAG8768129.1"/>
    <property type="molecule type" value="Genomic_DNA"/>
</dbReference>
<protein>
    <submittedName>
        <fullName evidence="2">6699_t:CDS:1</fullName>
    </submittedName>
</protein>